<reference evidence="1" key="1">
    <citation type="submission" date="2021-06" db="EMBL/GenBank/DDBJ databases">
        <authorList>
            <person name="Kallberg Y."/>
            <person name="Tangrot J."/>
            <person name="Rosling A."/>
        </authorList>
    </citation>
    <scope>NUCLEOTIDE SEQUENCE</scope>
    <source>
        <strain evidence="1">UK204</strain>
    </source>
</reference>
<name>A0A9N9IEZ4_9GLOM</name>
<keyword evidence="2" id="KW-1185">Reference proteome</keyword>
<dbReference type="AlphaFoldDB" id="A0A9N9IEZ4"/>
<dbReference type="OrthoDB" id="2485886at2759"/>
<gene>
    <name evidence="1" type="ORF">FCALED_LOCUS15190</name>
</gene>
<accession>A0A9N9IEZ4</accession>
<proteinExistence type="predicted"/>
<organism evidence="1 2">
    <name type="scientific">Funneliformis caledonium</name>
    <dbReference type="NCBI Taxonomy" id="1117310"/>
    <lineage>
        <taxon>Eukaryota</taxon>
        <taxon>Fungi</taxon>
        <taxon>Fungi incertae sedis</taxon>
        <taxon>Mucoromycota</taxon>
        <taxon>Glomeromycotina</taxon>
        <taxon>Glomeromycetes</taxon>
        <taxon>Glomerales</taxon>
        <taxon>Glomeraceae</taxon>
        <taxon>Funneliformis</taxon>
    </lineage>
</organism>
<evidence type="ECO:0000313" key="1">
    <source>
        <dbReference type="EMBL" id="CAG8734274.1"/>
    </source>
</evidence>
<sequence length="175" mass="20452">MCNACFIGHALTFSFGSLETSDFYYNYFSITAVIAKILNSILKPRRILDAKPIKQEFIKKSWFEYETDDEPSILKKLIEKLVSPKTASSSIDMQPPIANLENLTELYEAIITAKDKNRDTNQVVITRYYLFRKELEKIFDRFKAIIENVRLRDFSSRKLQNSFQVTSRKMPLSKE</sequence>
<protein>
    <submittedName>
        <fullName evidence="1">4727_t:CDS:1</fullName>
    </submittedName>
</protein>
<dbReference type="Proteomes" id="UP000789570">
    <property type="component" value="Unassembled WGS sequence"/>
</dbReference>
<dbReference type="EMBL" id="CAJVPQ010013074">
    <property type="protein sequence ID" value="CAG8734274.1"/>
    <property type="molecule type" value="Genomic_DNA"/>
</dbReference>
<evidence type="ECO:0000313" key="2">
    <source>
        <dbReference type="Proteomes" id="UP000789570"/>
    </source>
</evidence>
<comment type="caution">
    <text evidence="1">The sequence shown here is derived from an EMBL/GenBank/DDBJ whole genome shotgun (WGS) entry which is preliminary data.</text>
</comment>